<evidence type="ECO:0000313" key="5">
    <source>
        <dbReference type="Proteomes" id="UP000654075"/>
    </source>
</evidence>
<dbReference type="CDD" id="cd16448">
    <property type="entry name" value="RING-H2"/>
    <property type="match status" value="1"/>
</dbReference>
<organism evidence="4 5">
    <name type="scientific">Polarella glacialis</name>
    <name type="common">Dinoflagellate</name>
    <dbReference type="NCBI Taxonomy" id="89957"/>
    <lineage>
        <taxon>Eukaryota</taxon>
        <taxon>Sar</taxon>
        <taxon>Alveolata</taxon>
        <taxon>Dinophyceae</taxon>
        <taxon>Suessiales</taxon>
        <taxon>Suessiaceae</taxon>
        <taxon>Polarella</taxon>
    </lineage>
</organism>
<dbReference type="GO" id="GO:0008270">
    <property type="term" value="F:zinc ion binding"/>
    <property type="evidence" value="ECO:0007669"/>
    <property type="project" value="UniProtKB-KW"/>
</dbReference>
<proteinExistence type="predicted"/>
<dbReference type="AlphaFoldDB" id="A0A813HI07"/>
<keyword evidence="5" id="KW-1185">Reference proteome</keyword>
<protein>
    <recommendedName>
        <fullName evidence="3">RING-type domain-containing protein</fullName>
    </recommendedName>
</protein>
<evidence type="ECO:0000256" key="2">
    <source>
        <dbReference type="SAM" id="MobiDB-lite"/>
    </source>
</evidence>
<feature type="compositionally biased region" description="Low complexity" evidence="2">
    <location>
        <begin position="8"/>
        <end position="18"/>
    </location>
</feature>
<feature type="region of interest" description="Disordered" evidence="2">
    <location>
        <begin position="1"/>
        <end position="44"/>
    </location>
</feature>
<keyword evidence="1" id="KW-0862">Zinc</keyword>
<dbReference type="InterPro" id="IPR013083">
    <property type="entry name" value="Znf_RING/FYVE/PHD"/>
</dbReference>
<reference evidence="4" key="1">
    <citation type="submission" date="2021-02" db="EMBL/GenBank/DDBJ databases">
        <authorList>
            <person name="Dougan E. K."/>
            <person name="Rhodes N."/>
            <person name="Thang M."/>
            <person name="Chan C."/>
        </authorList>
    </citation>
    <scope>NUCLEOTIDE SEQUENCE</scope>
</reference>
<feature type="compositionally biased region" description="Acidic residues" evidence="2">
    <location>
        <begin position="19"/>
        <end position="37"/>
    </location>
</feature>
<comment type="caution">
    <text evidence="4">The sequence shown here is derived from an EMBL/GenBank/DDBJ whole genome shotgun (WGS) entry which is preliminary data.</text>
</comment>
<dbReference type="Gene3D" id="3.30.40.10">
    <property type="entry name" value="Zinc/RING finger domain, C3HC4 (zinc finger)"/>
    <property type="match status" value="1"/>
</dbReference>
<dbReference type="PROSITE" id="PS50089">
    <property type="entry name" value="ZF_RING_2"/>
    <property type="match status" value="1"/>
</dbReference>
<dbReference type="EMBL" id="CAJNNV010031774">
    <property type="protein sequence ID" value="CAE8637821.1"/>
    <property type="molecule type" value="Genomic_DNA"/>
</dbReference>
<dbReference type="SUPFAM" id="SSF57850">
    <property type="entry name" value="RING/U-box"/>
    <property type="match status" value="1"/>
</dbReference>
<keyword evidence="1" id="KW-0479">Metal-binding</keyword>
<dbReference type="OrthoDB" id="490901at2759"/>
<gene>
    <name evidence="4" type="ORF">PGLA1383_LOCUS53129</name>
</gene>
<dbReference type="Proteomes" id="UP000654075">
    <property type="component" value="Unassembled WGS sequence"/>
</dbReference>
<evidence type="ECO:0000259" key="3">
    <source>
        <dbReference type="PROSITE" id="PS50089"/>
    </source>
</evidence>
<evidence type="ECO:0000256" key="1">
    <source>
        <dbReference type="PROSITE-ProRule" id="PRU00175"/>
    </source>
</evidence>
<evidence type="ECO:0000313" key="4">
    <source>
        <dbReference type="EMBL" id="CAE8637821.1"/>
    </source>
</evidence>
<accession>A0A813HI07</accession>
<name>A0A813HI07_POLGL</name>
<feature type="region of interest" description="Disordered" evidence="2">
    <location>
        <begin position="304"/>
        <end position="337"/>
    </location>
</feature>
<feature type="compositionally biased region" description="Pro residues" evidence="2">
    <location>
        <begin position="309"/>
        <end position="321"/>
    </location>
</feature>
<sequence>MMGQHFLPQQQGGQPVPQDEGDEDDLDPEEEDEEDAEDATRRYNKGADGFVTSSAKLLRSLPKTRLSEALEAIDARFDATVTADLLQASLSRLLWVLTRVKPTTRVFQLRIKSYFQMFKLFKTANLRLVKRMSQFKYEEEILTPITVAPDDDIINQVSTNLGFQAEWLIHKGKSSGQGTSSASGIQLPITSMFVRPDGAGSVELARLPEPEQAQPNTLGLTAVSKAGPPPVAFAVPPPTAPVAVAVPPQTHAMVDLPPGAPVAMAVPANTAVPKAVPQPVALQMQGMLAQLQPAEIQQLMQQMMSQLPQPQPDRQPDPQPQPTDSAPLHDRQPDLQPDPELSMIVAREVDPEIHMCAFCQHDIDVGSGEALQCGHVFHMSCLADYMSATGKEKGACCPHS</sequence>
<keyword evidence="1" id="KW-0863">Zinc-finger</keyword>
<feature type="domain" description="RING-type" evidence="3">
    <location>
        <begin position="356"/>
        <end position="398"/>
    </location>
</feature>
<dbReference type="InterPro" id="IPR001841">
    <property type="entry name" value="Znf_RING"/>
</dbReference>